<dbReference type="CDD" id="cd17040">
    <property type="entry name" value="Ubl_MoaD_like"/>
    <property type="match status" value="1"/>
</dbReference>
<protein>
    <submittedName>
        <fullName evidence="1">MoaD/ThiS family protein</fullName>
    </submittedName>
</protein>
<proteinExistence type="predicted"/>
<dbReference type="PANTHER" id="PTHR38031">
    <property type="entry name" value="SULFUR CARRIER PROTEIN SLR0821-RELATED"/>
    <property type="match status" value="1"/>
</dbReference>
<dbReference type="RefSeq" id="WP_285231292.1">
    <property type="nucleotide sequence ID" value="NZ_CP116346.1"/>
</dbReference>
<dbReference type="EMBL" id="CP116346">
    <property type="protein sequence ID" value="WIT10223.1"/>
    <property type="molecule type" value="Genomic_DNA"/>
</dbReference>
<name>A0AA95SJP9_9BURK</name>
<dbReference type="PANTHER" id="PTHR38031:SF1">
    <property type="entry name" value="SULFUR CARRIER PROTEIN CYSO"/>
    <property type="match status" value="1"/>
</dbReference>
<dbReference type="InterPro" id="IPR012675">
    <property type="entry name" value="Beta-grasp_dom_sf"/>
</dbReference>
<accession>A0AA95SJP9</accession>
<dbReference type="KEGG" id="pais:PFX98_14950"/>
<evidence type="ECO:0000313" key="1">
    <source>
        <dbReference type="EMBL" id="WIT10223.1"/>
    </source>
</evidence>
<dbReference type="Gene3D" id="3.10.20.30">
    <property type="match status" value="1"/>
</dbReference>
<dbReference type="Proteomes" id="UP001177769">
    <property type="component" value="Chromosome"/>
</dbReference>
<dbReference type="SUPFAM" id="SSF54285">
    <property type="entry name" value="MoaD/ThiS"/>
    <property type="match status" value="1"/>
</dbReference>
<keyword evidence="2" id="KW-1185">Reference proteome</keyword>
<dbReference type="AlphaFoldDB" id="A0AA95SJP9"/>
<sequence>MPRIVFTPQLRRLLGEVPDFDAGALVLREALAQAFAAQPRLRSYVLDDQGHVRANVAIFVDGRRLHDRVRLSDALRPDSVVHVLQALSGG</sequence>
<dbReference type="InterPro" id="IPR016155">
    <property type="entry name" value="Mopterin_synth/thiamin_S_b"/>
</dbReference>
<organism evidence="1 2">
    <name type="scientific">Paucibacter sediminis</name>
    <dbReference type="NCBI Taxonomy" id="3019553"/>
    <lineage>
        <taxon>Bacteria</taxon>
        <taxon>Pseudomonadati</taxon>
        <taxon>Pseudomonadota</taxon>
        <taxon>Betaproteobacteria</taxon>
        <taxon>Burkholderiales</taxon>
        <taxon>Sphaerotilaceae</taxon>
        <taxon>Roseateles</taxon>
    </lineage>
</organism>
<reference evidence="1" key="1">
    <citation type="submission" date="2023-01" db="EMBL/GenBank/DDBJ databases">
        <title>Whole genome sequence of Paucibacter sp. S2-9 isolated from pond sediment.</title>
        <authorList>
            <person name="Jung J.Y."/>
        </authorList>
    </citation>
    <scope>NUCLEOTIDE SEQUENCE</scope>
    <source>
        <strain evidence="1">S2-9</strain>
    </source>
</reference>
<dbReference type="InterPro" id="IPR052045">
    <property type="entry name" value="Sulfur_Carrier/Prot_Modifier"/>
</dbReference>
<gene>
    <name evidence="1" type="ORF">PFX98_14950</name>
</gene>
<evidence type="ECO:0000313" key="2">
    <source>
        <dbReference type="Proteomes" id="UP001177769"/>
    </source>
</evidence>